<dbReference type="InterPro" id="IPR014951">
    <property type="entry name" value="DUF1822"/>
</dbReference>
<sequence length="318" mass="36059">MSYIRDILTFSGPISTTERQRAEQFCSQQATAEKEEQVRLNILSVSFVNSYLQYMGFETDLQASDSWDSVKHILMDVADLSLKKIGFLECRPVFGDTEFVYVPPEVQSNRIGYVVVQIDKSFREATLLGFVKEVASDLFPISQLQSVENLLEYLEELSQVKTQNFSLTANNNLVKLKQWLENIFEPGWQDIESIFGIQSVNPAWNMRSKADAFISRGKLINLGKVLSDRTVVLVVTLPNDNEQEMDIIVEVRPTSEQSYLPPNLQLMVLDFEGASVMEAETRSSNKNIQLQFSGHVKERFSVKLALGDVSVTEDFVIC</sequence>
<proteinExistence type="predicted"/>
<reference evidence="1" key="2">
    <citation type="journal article" date="2022" name="Microbiol. Resour. Announc.">
        <title>Metagenome Sequencing to Explore Phylogenomics of Terrestrial Cyanobacteria.</title>
        <authorList>
            <person name="Ward R.D."/>
            <person name="Stajich J.E."/>
            <person name="Johansen J.R."/>
            <person name="Huntemann M."/>
            <person name="Clum A."/>
            <person name="Foster B."/>
            <person name="Foster B."/>
            <person name="Roux S."/>
            <person name="Palaniappan K."/>
            <person name="Varghese N."/>
            <person name="Mukherjee S."/>
            <person name="Reddy T.B.K."/>
            <person name="Daum C."/>
            <person name="Copeland A."/>
            <person name="Chen I.A."/>
            <person name="Ivanova N.N."/>
            <person name="Kyrpides N.C."/>
            <person name="Shapiro N."/>
            <person name="Eloe-Fadrosh E.A."/>
            <person name="Pietrasiak N."/>
        </authorList>
    </citation>
    <scope>NUCLEOTIDE SEQUENCE</scope>
    <source>
        <strain evidence="1">GSE-NOS-MK-12-04C</strain>
    </source>
</reference>
<dbReference type="EMBL" id="JAHHGZ010000004">
    <property type="protein sequence ID" value="MBW4666749.1"/>
    <property type="molecule type" value="Genomic_DNA"/>
</dbReference>
<accession>A0A951URE4</accession>
<name>A0A951URE4_9CYAN</name>
<organism evidence="1 2">
    <name type="scientific">Cyanomargarita calcarea GSE-NOS-MK-12-04C</name>
    <dbReference type="NCBI Taxonomy" id="2839659"/>
    <lineage>
        <taxon>Bacteria</taxon>
        <taxon>Bacillati</taxon>
        <taxon>Cyanobacteriota</taxon>
        <taxon>Cyanophyceae</taxon>
        <taxon>Nostocales</taxon>
        <taxon>Cyanomargaritaceae</taxon>
        <taxon>Cyanomargarita</taxon>
    </lineage>
</organism>
<protein>
    <submittedName>
        <fullName evidence="1">DUF1822 family protein</fullName>
    </submittedName>
</protein>
<dbReference type="Proteomes" id="UP000729701">
    <property type="component" value="Unassembled WGS sequence"/>
</dbReference>
<dbReference type="Pfam" id="PF08852">
    <property type="entry name" value="DUF1822"/>
    <property type="match status" value="1"/>
</dbReference>
<comment type="caution">
    <text evidence="1">The sequence shown here is derived from an EMBL/GenBank/DDBJ whole genome shotgun (WGS) entry which is preliminary data.</text>
</comment>
<reference evidence="1" key="1">
    <citation type="submission" date="2021-05" db="EMBL/GenBank/DDBJ databases">
        <authorList>
            <person name="Pietrasiak N."/>
            <person name="Ward R."/>
            <person name="Stajich J.E."/>
            <person name="Kurbessoian T."/>
        </authorList>
    </citation>
    <scope>NUCLEOTIDE SEQUENCE</scope>
    <source>
        <strain evidence="1">GSE-NOS-MK-12-04C</strain>
    </source>
</reference>
<evidence type="ECO:0000313" key="2">
    <source>
        <dbReference type="Proteomes" id="UP000729701"/>
    </source>
</evidence>
<gene>
    <name evidence="1" type="ORF">KME60_04735</name>
</gene>
<dbReference type="AlphaFoldDB" id="A0A951URE4"/>
<evidence type="ECO:0000313" key="1">
    <source>
        <dbReference type="EMBL" id="MBW4666749.1"/>
    </source>
</evidence>